<evidence type="ECO:0000259" key="2">
    <source>
        <dbReference type="PROSITE" id="PS51397"/>
    </source>
</evidence>
<evidence type="ECO:0000256" key="1">
    <source>
        <dbReference type="SAM" id="MobiDB-lite"/>
    </source>
</evidence>
<gene>
    <name evidence="3" type="ORF">L228DRAFT_240418</name>
</gene>
<feature type="region of interest" description="Disordered" evidence="1">
    <location>
        <begin position="276"/>
        <end position="366"/>
    </location>
</feature>
<feature type="domain" description="WLM" evidence="2">
    <location>
        <begin position="145"/>
        <end position="352"/>
    </location>
</feature>
<proteinExistence type="predicted"/>
<dbReference type="Gene3D" id="3.10.20.90">
    <property type="entry name" value="Phosphatidylinositol 3-kinase Catalytic Subunit, Chain A, domain 1"/>
    <property type="match status" value="1"/>
</dbReference>
<dbReference type="GO" id="GO:0070628">
    <property type="term" value="F:proteasome binding"/>
    <property type="evidence" value="ECO:0007669"/>
    <property type="project" value="TreeGrafter"/>
</dbReference>
<dbReference type="AlphaFoldDB" id="A0A165AKN8"/>
<protein>
    <submittedName>
        <fullName evidence="3">WLM-domain-containing protein</fullName>
    </submittedName>
</protein>
<dbReference type="PANTHER" id="PTHR47795">
    <property type="entry name" value="UBIQUITIN AND WLM DOMAIN-CONTAINING METALLOPROTEASE SPCC1442.07C"/>
    <property type="match status" value="1"/>
</dbReference>
<feature type="compositionally biased region" description="Basic and acidic residues" evidence="1">
    <location>
        <begin position="338"/>
        <end position="352"/>
    </location>
</feature>
<name>A0A165AKN8_XYLHT</name>
<dbReference type="RefSeq" id="XP_018186198.1">
    <property type="nucleotide sequence ID" value="XM_018331238.1"/>
</dbReference>
<feature type="region of interest" description="Disordered" evidence="1">
    <location>
        <begin position="120"/>
        <end position="142"/>
    </location>
</feature>
<accession>A0A165AKN8</accession>
<feature type="compositionally biased region" description="Polar residues" evidence="1">
    <location>
        <begin position="321"/>
        <end position="337"/>
    </location>
</feature>
<reference evidence="3 4" key="1">
    <citation type="journal article" date="2016" name="Fungal Biol.">
        <title>The genome of Xylona heveae provides a window into fungal endophytism.</title>
        <authorList>
            <person name="Gazis R."/>
            <person name="Kuo A."/>
            <person name="Riley R."/>
            <person name="LaButti K."/>
            <person name="Lipzen A."/>
            <person name="Lin J."/>
            <person name="Amirebrahimi M."/>
            <person name="Hesse C.N."/>
            <person name="Spatafora J.W."/>
            <person name="Henrissat B."/>
            <person name="Hainaut M."/>
            <person name="Grigoriev I.V."/>
            <person name="Hibbett D.S."/>
        </authorList>
    </citation>
    <scope>NUCLEOTIDE SEQUENCE [LARGE SCALE GENOMIC DNA]</scope>
    <source>
        <strain evidence="3 4">TC161</strain>
    </source>
</reference>
<dbReference type="OMA" id="GMQKHPF"/>
<keyword evidence="4" id="KW-1185">Reference proteome</keyword>
<dbReference type="Proteomes" id="UP000076632">
    <property type="component" value="Unassembled WGS sequence"/>
</dbReference>
<dbReference type="EMBL" id="KV407462">
    <property type="protein sequence ID" value="KZF20643.1"/>
    <property type="molecule type" value="Genomic_DNA"/>
</dbReference>
<sequence length="366" mass="40571">MADAKVEAPFAPEANLQSEIGDQDVQLTITYHGDPITFGFPPDGTIEDLSTAVAENLLVPASNQKFMITPKVGVLRPPFKDPSLSLSSLSSKKIVLMGSTSAEVASVETLVAESRSRPIRRSGRVGGATGPIQPAAPARRRDWKREQEEAIYTFTTLRPLPYLPRPERSERFLARLRDDPGIKATMRKHKWTVPLLTEMDPAAHTTHESRTLGLNRNRGEVIELRLRTDAYDGYRDYRTIRNTLCHELAHNVWGEHDRNFWELCKQIEREVESGDWRSGGHALSDQEFYNPDDDQLDATDQVADHGGWSGGEFVLGAGSAAATQQPSGAGAQNTNPLSRREILARAAEERFKQQQQHGKPGNEAGS</sequence>
<dbReference type="GeneID" id="28896375"/>
<organism evidence="3 4">
    <name type="scientific">Xylona heveae (strain CBS 132557 / TC161)</name>
    <dbReference type="NCBI Taxonomy" id="1328760"/>
    <lineage>
        <taxon>Eukaryota</taxon>
        <taxon>Fungi</taxon>
        <taxon>Dikarya</taxon>
        <taxon>Ascomycota</taxon>
        <taxon>Pezizomycotina</taxon>
        <taxon>Xylonomycetes</taxon>
        <taxon>Xylonales</taxon>
        <taxon>Xylonaceae</taxon>
        <taxon>Xylona</taxon>
    </lineage>
</organism>
<dbReference type="InParanoid" id="A0A165AKN8"/>
<evidence type="ECO:0000313" key="3">
    <source>
        <dbReference type="EMBL" id="KZF20643.1"/>
    </source>
</evidence>
<dbReference type="PANTHER" id="PTHR47795:SF1">
    <property type="entry name" value="DNA-DEPENDENT METALLOPROTEASE WSS1 HOMOLOG 2"/>
    <property type="match status" value="1"/>
</dbReference>
<dbReference type="PROSITE" id="PS51397">
    <property type="entry name" value="WLM"/>
    <property type="match status" value="1"/>
</dbReference>
<dbReference type="InterPro" id="IPR013536">
    <property type="entry name" value="WLM_dom"/>
</dbReference>
<dbReference type="OrthoDB" id="49605at2759"/>
<dbReference type="Pfam" id="PF08325">
    <property type="entry name" value="WLM"/>
    <property type="match status" value="1"/>
</dbReference>
<evidence type="ECO:0000313" key="4">
    <source>
        <dbReference type="Proteomes" id="UP000076632"/>
    </source>
</evidence>
<dbReference type="STRING" id="1328760.A0A165AKN8"/>